<proteinExistence type="predicted"/>
<dbReference type="EMBL" id="BAFH01000002">
    <property type="protein sequence ID" value="GAB61321.1"/>
    <property type="molecule type" value="Genomic_DNA"/>
</dbReference>
<name>I3IHX6_9BACT</name>
<reference evidence="1 2" key="1">
    <citation type="journal article" date="2012" name="FEBS Lett.">
        <title>Anammox organism KSU-1 expresses a NirK-type copper-containing nitrite reductase instead of a NirS-type with cytochrome cd1.</title>
        <authorList>
            <person name="Hira D."/>
            <person name="Toh H."/>
            <person name="Migita C.T."/>
            <person name="Okubo H."/>
            <person name="Nishiyama T."/>
            <person name="Hattori M."/>
            <person name="Furukawa K."/>
            <person name="Fujii T."/>
        </authorList>
    </citation>
    <scope>NUCLEOTIDE SEQUENCE [LARGE SCALE GENOMIC DNA]</scope>
</reference>
<protein>
    <submittedName>
        <fullName evidence="1">Uncharacterized protein</fullName>
    </submittedName>
</protein>
<evidence type="ECO:0000313" key="2">
    <source>
        <dbReference type="Proteomes" id="UP000002985"/>
    </source>
</evidence>
<evidence type="ECO:0000313" key="1">
    <source>
        <dbReference type="EMBL" id="GAB61321.1"/>
    </source>
</evidence>
<dbReference type="Proteomes" id="UP000002985">
    <property type="component" value="Unassembled WGS sequence"/>
</dbReference>
<sequence>MYNNFNFAEQPFRVASLTLIQTGKQGESLALHLKVERFFEVEILHYLTDIFHTGSTL</sequence>
<accession>I3IHX6</accession>
<dbReference type="AlphaFoldDB" id="I3IHX6"/>
<organism evidence="1 2">
    <name type="scientific">Candidatus Jettenia caeni</name>
    <dbReference type="NCBI Taxonomy" id="247490"/>
    <lineage>
        <taxon>Bacteria</taxon>
        <taxon>Pseudomonadati</taxon>
        <taxon>Planctomycetota</taxon>
        <taxon>Candidatus Brocadiia</taxon>
        <taxon>Candidatus Brocadiales</taxon>
        <taxon>Candidatus Brocadiaceae</taxon>
        <taxon>Candidatus Jettenia</taxon>
    </lineage>
</organism>
<comment type="caution">
    <text evidence="1">The sequence shown here is derived from an EMBL/GenBank/DDBJ whole genome shotgun (WGS) entry which is preliminary data.</text>
</comment>
<gene>
    <name evidence="1" type="ORF">KSU1_B0464</name>
</gene>
<keyword evidence="2" id="KW-1185">Reference proteome</keyword>
<dbReference type="STRING" id="247490.KSU1_B0464"/>